<organism evidence="2 3">
    <name type="scientific">Pigmentiphaga kullae</name>
    <dbReference type="NCBI Taxonomy" id="151784"/>
    <lineage>
        <taxon>Bacteria</taxon>
        <taxon>Pseudomonadati</taxon>
        <taxon>Pseudomonadota</taxon>
        <taxon>Betaproteobacteria</taxon>
        <taxon>Burkholderiales</taxon>
        <taxon>Alcaligenaceae</taxon>
        <taxon>Pigmentiphaga</taxon>
    </lineage>
</organism>
<accession>A0A4Q7NN54</accession>
<reference evidence="2 3" key="1">
    <citation type="submission" date="2019-02" db="EMBL/GenBank/DDBJ databases">
        <title>Genomic Encyclopedia of Type Strains, Phase IV (KMG-IV): sequencing the most valuable type-strain genomes for metagenomic binning, comparative biology and taxonomic classification.</title>
        <authorList>
            <person name="Goeker M."/>
        </authorList>
    </citation>
    <scope>NUCLEOTIDE SEQUENCE [LARGE SCALE GENOMIC DNA]</scope>
    <source>
        <strain evidence="2 3">K24</strain>
    </source>
</reference>
<dbReference type="PANTHER" id="PTHR35585:SF1">
    <property type="entry name" value="HHE DOMAIN PROTEIN (AFU_ORTHOLOGUE AFUA_4G00730)"/>
    <property type="match status" value="1"/>
</dbReference>
<dbReference type="InterPro" id="IPR012312">
    <property type="entry name" value="Hemerythrin-like"/>
</dbReference>
<gene>
    <name evidence="2" type="ORF">EV675_2687</name>
</gene>
<name>A0A4Q7NN54_9BURK</name>
<evidence type="ECO:0000313" key="2">
    <source>
        <dbReference type="EMBL" id="RZS86639.1"/>
    </source>
</evidence>
<dbReference type="Pfam" id="PF01814">
    <property type="entry name" value="Hemerythrin"/>
    <property type="match status" value="1"/>
</dbReference>
<dbReference type="PANTHER" id="PTHR35585">
    <property type="entry name" value="HHE DOMAIN PROTEIN (AFU_ORTHOLOGUE AFUA_4G00730)"/>
    <property type="match status" value="1"/>
</dbReference>
<dbReference type="EMBL" id="SGXC01000001">
    <property type="protein sequence ID" value="RZS86639.1"/>
    <property type="molecule type" value="Genomic_DNA"/>
</dbReference>
<dbReference type="RefSeq" id="WP_130357715.1">
    <property type="nucleotide sequence ID" value="NZ_SGXC01000001.1"/>
</dbReference>
<keyword evidence="3" id="KW-1185">Reference proteome</keyword>
<dbReference type="Proteomes" id="UP000292445">
    <property type="component" value="Unassembled WGS sequence"/>
</dbReference>
<dbReference type="CDD" id="cd12108">
    <property type="entry name" value="Hr-like"/>
    <property type="match status" value="1"/>
</dbReference>
<dbReference type="AlphaFoldDB" id="A0A4Q7NN54"/>
<evidence type="ECO:0000259" key="1">
    <source>
        <dbReference type="Pfam" id="PF01814"/>
    </source>
</evidence>
<dbReference type="Gene3D" id="1.20.120.520">
    <property type="entry name" value="nmb1532 protein domain like"/>
    <property type="match status" value="1"/>
</dbReference>
<protein>
    <submittedName>
        <fullName evidence="2">Hemerythrin HHE cation binding domain-containing protein</fullName>
    </submittedName>
</protein>
<evidence type="ECO:0000313" key="3">
    <source>
        <dbReference type="Proteomes" id="UP000292445"/>
    </source>
</evidence>
<dbReference type="OrthoDB" id="5512987at2"/>
<feature type="domain" description="Hemerythrin-like" evidence="1">
    <location>
        <begin position="14"/>
        <end position="131"/>
    </location>
</feature>
<proteinExistence type="predicted"/>
<comment type="caution">
    <text evidence="2">The sequence shown here is derived from an EMBL/GenBank/DDBJ whole genome shotgun (WGS) entry which is preliminary data.</text>
</comment>
<sequence>MNKSTLPAPQKAALSLLLDDHRNAKKLFKQFKEAGSGAEKEEIAQTVCKELTIHTMLEEEIFYPLVRREGGQPFADLLDEAIVEHASAKDLIAQIQAMRPADEMYDAKVTVLCEYINHHVKEEEEELFPKIVNKKIDLREAADMMAARKEELMGTVAA</sequence>